<sequence>VATDHPGKRVGVDITGPLRVKKRGNRYILVLVDHFTEWSEAVRIK</sequence>
<comment type="caution">
    <text evidence="1">The sequence shown here is derived from an EMBL/GenBank/DDBJ whole genome shotgun (WGS) entry which is preliminary data.</text>
</comment>
<accession>A0A5J4N4A3</accession>
<dbReference type="Gene3D" id="3.30.420.10">
    <property type="entry name" value="Ribonuclease H-like superfamily/Ribonuclease H"/>
    <property type="match status" value="1"/>
</dbReference>
<evidence type="ECO:0000313" key="1">
    <source>
        <dbReference type="EMBL" id="KAA3670139.1"/>
    </source>
</evidence>
<protein>
    <recommendedName>
        <fullName evidence="3">Integrase catalytic domain-containing protein</fullName>
    </recommendedName>
</protein>
<dbReference type="EMBL" id="QNGE01013934">
    <property type="protein sequence ID" value="KAA3670139.1"/>
    <property type="molecule type" value="Genomic_DNA"/>
</dbReference>
<dbReference type="AlphaFoldDB" id="A0A5J4N4A3"/>
<gene>
    <name evidence="1" type="ORF">DEA37_0010794</name>
</gene>
<reference evidence="1 2" key="1">
    <citation type="journal article" date="2019" name="Gigascience">
        <title>Whole-genome sequence of the oriental lung fluke Paragonimus westermani.</title>
        <authorList>
            <person name="Oey H."/>
            <person name="Zakrzewski M."/>
            <person name="Narain K."/>
            <person name="Devi K.R."/>
            <person name="Agatsuma T."/>
            <person name="Nawaratna S."/>
            <person name="Gobert G.N."/>
            <person name="Jones M.K."/>
            <person name="Ragan M.A."/>
            <person name="McManus D.P."/>
            <person name="Krause L."/>
        </authorList>
    </citation>
    <scope>NUCLEOTIDE SEQUENCE [LARGE SCALE GENOMIC DNA]</scope>
    <source>
        <strain evidence="1 2">IND2009</strain>
    </source>
</reference>
<evidence type="ECO:0008006" key="3">
    <source>
        <dbReference type="Google" id="ProtNLM"/>
    </source>
</evidence>
<evidence type="ECO:0000313" key="2">
    <source>
        <dbReference type="Proteomes" id="UP000324629"/>
    </source>
</evidence>
<dbReference type="Proteomes" id="UP000324629">
    <property type="component" value="Unassembled WGS sequence"/>
</dbReference>
<organism evidence="1 2">
    <name type="scientific">Paragonimus westermani</name>
    <dbReference type="NCBI Taxonomy" id="34504"/>
    <lineage>
        <taxon>Eukaryota</taxon>
        <taxon>Metazoa</taxon>
        <taxon>Spiralia</taxon>
        <taxon>Lophotrochozoa</taxon>
        <taxon>Platyhelminthes</taxon>
        <taxon>Trematoda</taxon>
        <taxon>Digenea</taxon>
        <taxon>Plagiorchiida</taxon>
        <taxon>Troglotremata</taxon>
        <taxon>Troglotrematidae</taxon>
        <taxon>Paragonimus</taxon>
    </lineage>
</organism>
<keyword evidence="2" id="KW-1185">Reference proteome</keyword>
<proteinExistence type="predicted"/>
<feature type="non-terminal residue" evidence="1">
    <location>
        <position position="1"/>
    </location>
</feature>
<dbReference type="GO" id="GO:0003676">
    <property type="term" value="F:nucleic acid binding"/>
    <property type="evidence" value="ECO:0007669"/>
    <property type="project" value="InterPro"/>
</dbReference>
<dbReference type="SUPFAM" id="SSF53098">
    <property type="entry name" value="Ribonuclease H-like"/>
    <property type="match status" value="1"/>
</dbReference>
<dbReference type="InterPro" id="IPR012337">
    <property type="entry name" value="RNaseH-like_sf"/>
</dbReference>
<name>A0A5J4N4A3_9TREM</name>
<dbReference type="InterPro" id="IPR036397">
    <property type="entry name" value="RNaseH_sf"/>
</dbReference>